<gene>
    <name evidence="2" type="ORF">EEDITHA_LOCUS1836</name>
</gene>
<sequence>MIAKTENTGVDIDAIIEESERSEPIAGPSSADPRQQDSPSNKASNQKRQKRQLQWKKLKRVIMSLGTVRRNRIPDCKLPADRQMIKKTRIFR</sequence>
<proteinExistence type="predicted"/>
<evidence type="ECO:0000313" key="2">
    <source>
        <dbReference type="EMBL" id="CAH2085355.1"/>
    </source>
</evidence>
<evidence type="ECO:0000256" key="1">
    <source>
        <dbReference type="SAM" id="MobiDB-lite"/>
    </source>
</evidence>
<name>A0AAU9TKT6_EUPED</name>
<feature type="compositionally biased region" description="Polar residues" evidence="1">
    <location>
        <begin position="32"/>
        <end position="44"/>
    </location>
</feature>
<accession>A0AAU9TKT6</accession>
<feature type="compositionally biased region" description="Basic residues" evidence="1">
    <location>
        <begin position="45"/>
        <end position="55"/>
    </location>
</feature>
<organism evidence="2 3">
    <name type="scientific">Euphydryas editha</name>
    <name type="common">Edith's checkerspot</name>
    <dbReference type="NCBI Taxonomy" id="104508"/>
    <lineage>
        <taxon>Eukaryota</taxon>
        <taxon>Metazoa</taxon>
        <taxon>Ecdysozoa</taxon>
        <taxon>Arthropoda</taxon>
        <taxon>Hexapoda</taxon>
        <taxon>Insecta</taxon>
        <taxon>Pterygota</taxon>
        <taxon>Neoptera</taxon>
        <taxon>Endopterygota</taxon>
        <taxon>Lepidoptera</taxon>
        <taxon>Glossata</taxon>
        <taxon>Ditrysia</taxon>
        <taxon>Papilionoidea</taxon>
        <taxon>Nymphalidae</taxon>
        <taxon>Nymphalinae</taxon>
        <taxon>Euphydryas</taxon>
    </lineage>
</organism>
<feature type="region of interest" description="Disordered" evidence="1">
    <location>
        <begin position="1"/>
        <end position="55"/>
    </location>
</feature>
<keyword evidence="3" id="KW-1185">Reference proteome</keyword>
<evidence type="ECO:0000313" key="3">
    <source>
        <dbReference type="Proteomes" id="UP001153954"/>
    </source>
</evidence>
<dbReference type="EMBL" id="CAKOGL010000004">
    <property type="protein sequence ID" value="CAH2085355.1"/>
    <property type="molecule type" value="Genomic_DNA"/>
</dbReference>
<comment type="caution">
    <text evidence="2">The sequence shown here is derived from an EMBL/GenBank/DDBJ whole genome shotgun (WGS) entry which is preliminary data.</text>
</comment>
<dbReference type="Proteomes" id="UP001153954">
    <property type="component" value="Unassembled WGS sequence"/>
</dbReference>
<reference evidence="2" key="1">
    <citation type="submission" date="2022-03" db="EMBL/GenBank/DDBJ databases">
        <authorList>
            <person name="Tunstrom K."/>
        </authorList>
    </citation>
    <scope>NUCLEOTIDE SEQUENCE</scope>
</reference>
<dbReference type="AlphaFoldDB" id="A0AAU9TKT6"/>
<protein>
    <submittedName>
        <fullName evidence="2">Uncharacterized protein</fullName>
    </submittedName>
</protein>